<feature type="domain" description="EamA" evidence="2">
    <location>
        <begin position="126"/>
        <end position="256"/>
    </location>
</feature>
<gene>
    <name evidence="3" type="ORF">AVDCRST_MAG44-43</name>
</gene>
<dbReference type="SUPFAM" id="SSF103481">
    <property type="entry name" value="Multidrug resistance efflux transporter EmrE"/>
    <property type="match status" value="2"/>
</dbReference>
<feature type="transmembrane region" description="Helical" evidence="1">
    <location>
        <begin position="240"/>
        <end position="258"/>
    </location>
</feature>
<feature type="domain" description="EamA" evidence="2">
    <location>
        <begin position="4"/>
        <end position="113"/>
    </location>
</feature>
<dbReference type="AlphaFoldDB" id="A0A6J4SBX3"/>
<evidence type="ECO:0000313" key="3">
    <source>
        <dbReference type="EMBL" id="CAA9487776.1"/>
    </source>
</evidence>
<dbReference type="InterPro" id="IPR000620">
    <property type="entry name" value="EamA_dom"/>
</dbReference>
<feature type="transmembrane region" description="Helical" evidence="1">
    <location>
        <begin position="157"/>
        <end position="176"/>
    </location>
</feature>
<organism evidence="3">
    <name type="scientific">uncultured Sphingomonas sp</name>
    <dbReference type="NCBI Taxonomy" id="158754"/>
    <lineage>
        <taxon>Bacteria</taxon>
        <taxon>Pseudomonadati</taxon>
        <taxon>Pseudomonadota</taxon>
        <taxon>Alphaproteobacteria</taxon>
        <taxon>Sphingomonadales</taxon>
        <taxon>Sphingomonadaceae</taxon>
        <taxon>Sphingomonas</taxon>
        <taxon>environmental samples</taxon>
    </lineage>
</organism>
<reference evidence="3" key="1">
    <citation type="submission" date="2020-02" db="EMBL/GenBank/DDBJ databases">
        <authorList>
            <person name="Meier V. D."/>
        </authorList>
    </citation>
    <scope>NUCLEOTIDE SEQUENCE</scope>
    <source>
        <strain evidence="3">AVDCRST_MAG44</strain>
    </source>
</reference>
<dbReference type="GO" id="GO:0016020">
    <property type="term" value="C:membrane"/>
    <property type="evidence" value="ECO:0007669"/>
    <property type="project" value="InterPro"/>
</dbReference>
<evidence type="ECO:0000256" key="1">
    <source>
        <dbReference type="SAM" id="Phobius"/>
    </source>
</evidence>
<feature type="transmembrane region" description="Helical" evidence="1">
    <location>
        <begin position="69"/>
        <end position="88"/>
    </location>
</feature>
<protein>
    <submittedName>
        <fullName evidence="3">Permease of the drug/metabolite transporter (DMT) superfamily</fullName>
    </submittedName>
</protein>
<evidence type="ECO:0000259" key="2">
    <source>
        <dbReference type="Pfam" id="PF00892"/>
    </source>
</evidence>
<keyword evidence="1" id="KW-0472">Membrane</keyword>
<dbReference type="PANTHER" id="PTHR22911">
    <property type="entry name" value="ACYL-MALONYL CONDENSING ENZYME-RELATED"/>
    <property type="match status" value="1"/>
</dbReference>
<feature type="transmembrane region" description="Helical" evidence="1">
    <location>
        <begin position="129"/>
        <end position="145"/>
    </location>
</feature>
<feature type="transmembrane region" description="Helical" evidence="1">
    <location>
        <begin position="100"/>
        <end position="117"/>
    </location>
</feature>
<proteinExistence type="predicted"/>
<sequence>MVRLADVGPVAAAFWRLALALPFLFFMARAFRQPVHWPGRALAGVTALGAFFFAADLAAWHAAIHMTKLGNATLFGNTSSFVFAAWGLWHARRWPSRLQAAALILAAVGAGLLMGSSAELSPRNLRGDLLALLAGILYTGYLIAIQRGRGSLESLPLLFLASAFGAAMLLPLSVGLGEQLLPRNWTPLLLLALSSQVFGQGLLVYAIGNLSPLVVGLTLLTQPAVSALVGWLAYRETLSSADWIGAVAIAVALVLVRLPERALRTAAGQPS</sequence>
<keyword evidence="1" id="KW-1133">Transmembrane helix</keyword>
<feature type="transmembrane region" description="Helical" evidence="1">
    <location>
        <begin position="12"/>
        <end position="31"/>
    </location>
</feature>
<feature type="transmembrane region" description="Helical" evidence="1">
    <location>
        <begin position="43"/>
        <end position="63"/>
    </location>
</feature>
<dbReference type="EMBL" id="CADCVY010000003">
    <property type="protein sequence ID" value="CAA9487776.1"/>
    <property type="molecule type" value="Genomic_DNA"/>
</dbReference>
<name>A0A6J4SBX3_9SPHN</name>
<dbReference type="InterPro" id="IPR037185">
    <property type="entry name" value="EmrE-like"/>
</dbReference>
<accession>A0A6J4SBX3</accession>
<keyword evidence="1" id="KW-0812">Transmembrane</keyword>
<dbReference type="Pfam" id="PF00892">
    <property type="entry name" value="EamA"/>
    <property type="match status" value="2"/>
</dbReference>